<keyword evidence="2" id="KW-0805">Transcription regulation</keyword>
<dbReference type="InterPro" id="IPR011051">
    <property type="entry name" value="RmlC_Cupin_sf"/>
</dbReference>
<comment type="caution">
    <text evidence="7">The sequence shown here is derived from an EMBL/GenBank/DDBJ whole genome shotgun (WGS) entry which is preliminary data.</text>
</comment>
<accession>A0A5J5FTW9</accession>
<dbReference type="OrthoDB" id="5949386at2"/>
<dbReference type="Gene3D" id="2.60.120.10">
    <property type="entry name" value="Jelly Rolls"/>
    <property type="match status" value="1"/>
</dbReference>
<organism evidence="7 8">
    <name type="scientific">Affinibrenneria salicis</name>
    <dbReference type="NCBI Taxonomy" id="2590031"/>
    <lineage>
        <taxon>Bacteria</taxon>
        <taxon>Pseudomonadati</taxon>
        <taxon>Pseudomonadota</taxon>
        <taxon>Gammaproteobacteria</taxon>
        <taxon>Enterobacterales</taxon>
        <taxon>Pectobacteriaceae</taxon>
        <taxon>Affinibrenneria</taxon>
    </lineage>
</organism>
<dbReference type="Gene3D" id="1.10.10.60">
    <property type="entry name" value="Homeodomain-like"/>
    <property type="match status" value="1"/>
</dbReference>
<dbReference type="PANTHER" id="PTHR11019:SF190">
    <property type="entry name" value="ARAC-FAMILY REGULATORY PROTEIN"/>
    <property type="match status" value="1"/>
</dbReference>
<evidence type="ECO:0000256" key="2">
    <source>
        <dbReference type="ARBA" id="ARBA00023015"/>
    </source>
</evidence>
<evidence type="ECO:0000256" key="5">
    <source>
        <dbReference type="SAM" id="MobiDB-lite"/>
    </source>
</evidence>
<proteinExistence type="predicted"/>
<evidence type="ECO:0000256" key="3">
    <source>
        <dbReference type="ARBA" id="ARBA00023125"/>
    </source>
</evidence>
<dbReference type="InterPro" id="IPR009057">
    <property type="entry name" value="Homeodomain-like_sf"/>
</dbReference>
<dbReference type="PROSITE" id="PS00041">
    <property type="entry name" value="HTH_ARAC_FAMILY_1"/>
    <property type="match status" value="1"/>
</dbReference>
<evidence type="ECO:0000313" key="8">
    <source>
        <dbReference type="Proteomes" id="UP000335415"/>
    </source>
</evidence>
<dbReference type="Pfam" id="PF02311">
    <property type="entry name" value="AraC_binding"/>
    <property type="match status" value="1"/>
</dbReference>
<feature type="region of interest" description="Disordered" evidence="5">
    <location>
        <begin position="253"/>
        <end position="279"/>
    </location>
</feature>
<dbReference type="PROSITE" id="PS01124">
    <property type="entry name" value="HTH_ARAC_FAMILY_2"/>
    <property type="match status" value="1"/>
</dbReference>
<dbReference type="GO" id="GO:0043565">
    <property type="term" value="F:sequence-specific DNA binding"/>
    <property type="evidence" value="ECO:0007669"/>
    <property type="project" value="InterPro"/>
</dbReference>
<evidence type="ECO:0000259" key="6">
    <source>
        <dbReference type="PROSITE" id="PS01124"/>
    </source>
</evidence>
<dbReference type="CDD" id="cd06124">
    <property type="entry name" value="cupin_NimR-like_N"/>
    <property type="match status" value="1"/>
</dbReference>
<protein>
    <submittedName>
        <fullName evidence="7">AraC family transcriptional regulator</fullName>
    </submittedName>
</protein>
<dbReference type="Pfam" id="PF12833">
    <property type="entry name" value="HTH_18"/>
    <property type="match status" value="1"/>
</dbReference>
<dbReference type="GO" id="GO:0003700">
    <property type="term" value="F:DNA-binding transcription factor activity"/>
    <property type="evidence" value="ECO:0007669"/>
    <property type="project" value="InterPro"/>
</dbReference>
<dbReference type="PANTHER" id="PTHR11019">
    <property type="entry name" value="HTH-TYPE TRANSCRIPTIONAL REGULATOR NIMR"/>
    <property type="match status" value="1"/>
</dbReference>
<name>A0A5J5FTW9_9GAMM</name>
<dbReference type="InterPro" id="IPR018062">
    <property type="entry name" value="HTH_AraC-typ_CS"/>
</dbReference>
<reference evidence="7 8" key="1">
    <citation type="submission" date="2019-09" db="EMBL/GenBank/DDBJ databases">
        <authorList>
            <person name="Li Y."/>
        </authorList>
    </citation>
    <scope>NUCLEOTIDE SEQUENCE [LARGE SCALE GENOMIC DNA]</scope>
    <source>
        <strain evidence="7 8">L3-3HA</strain>
    </source>
</reference>
<keyword evidence="4" id="KW-0804">Transcription</keyword>
<dbReference type="Proteomes" id="UP000335415">
    <property type="component" value="Unassembled WGS sequence"/>
</dbReference>
<keyword evidence="8" id="KW-1185">Reference proteome</keyword>
<dbReference type="InterPro" id="IPR018060">
    <property type="entry name" value="HTH_AraC"/>
</dbReference>
<keyword evidence="1" id="KW-0678">Repressor</keyword>
<dbReference type="RefSeq" id="WP_150436771.1">
    <property type="nucleotide sequence ID" value="NZ_VYKJ01000012.1"/>
</dbReference>
<evidence type="ECO:0000256" key="4">
    <source>
        <dbReference type="ARBA" id="ARBA00023163"/>
    </source>
</evidence>
<dbReference type="SUPFAM" id="SSF46689">
    <property type="entry name" value="Homeodomain-like"/>
    <property type="match status" value="1"/>
</dbReference>
<evidence type="ECO:0000256" key="1">
    <source>
        <dbReference type="ARBA" id="ARBA00022491"/>
    </source>
</evidence>
<dbReference type="FunFam" id="1.10.10.60:FF:000132">
    <property type="entry name" value="AraC family transcriptional regulator"/>
    <property type="match status" value="1"/>
</dbReference>
<dbReference type="InterPro" id="IPR014710">
    <property type="entry name" value="RmlC-like_jellyroll"/>
</dbReference>
<sequence length="279" mass="31804">MVQHKPYYQPATTLHGFFFHDEQICANTEYLPHRHPWGQLIVVKSGVLALNIARQRFLAPPTAAVWLPADMEHSCYNRRQASARTINFADRYCAELPREPCLIIIGSVFNAIADDFFARGLDTPRGKSDVRLCHVLLDQLRQAPRQKNYLPMSHDKLLLPILQALEQNPADNTRLAQWARRVYSTERTLARRCQKALGMTFGEWRQRLRFLHAVSLLEQGMSVQRVALEVGYSSSSALNVLFQHMAEKSPEGYRPRAFSAGVRAKKQDSDGHPRLSVAE</sequence>
<gene>
    <name evidence="7" type="ORF">FJU30_20170</name>
</gene>
<feature type="domain" description="HTH araC/xylS-type" evidence="6">
    <location>
        <begin position="159"/>
        <end position="256"/>
    </location>
</feature>
<dbReference type="SMART" id="SM00342">
    <property type="entry name" value="HTH_ARAC"/>
    <property type="match status" value="1"/>
</dbReference>
<evidence type="ECO:0000313" key="7">
    <source>
        <dbReference type="EMBL" id="KAA8996971.1"/>
    </source>
</evidence>
<dbReference type="InterPro" id="IPR003313">
    <property type="entry name" value="AraC-bd"/>
</dbReference>
<keyword evidence="3" id="KW-0238">DNA-binding</keyword>
<dbReference type="EMBL" id="VYKJ01000012">
    <property type="protein sequence ID" value="KAA8996971.1"/>
    <property type="molecule type" value="Genomic_DNA"/>
</dbReference>
<dbReference type="SUPFAM" id="SSF51182">
    <property type="entry name" value="RmlC-like cupins"/>
    <property type="match status" value="1"/>
</dbReference>
<dbReference type="AlphaFoldDB" id="A0A5J5FTW9"/>